<proteinExistence type="inferred from homology"/>
<comment type="caution">
    <text evidence="7">The sequence shown here is derived from an EMBL/GenBank/DDBJ whole genome shotgun (WGS) entry which is preliminary data.</text>
</comment>
<sequence length="224" mass="23750" precursor="true">MSVWATARAACAALATLLAVACAPLPTTPDAGAGGTAPPETAAVRPKLRPLERQPPAAAEAPRSRVVQIFPDLGETPDGPPDDLQVEEFERGGGSWYGVQFHRRRTASGELFDMTSFTAAHKTLPFGTKVCVRSLVNGREVLVYINDRGPFTPGRIIDLSQAAAEQIQLTTIGFKQVSLTVIPDEGGRCAGERVEGGLAPINVAAVPRPAPARRAPARGVKRRR</sequence>
<dbReference type="GO" id="GO:0000270">
    <property type="term" value="P:peptidoglycan metabolic process"/>
    <property type="evidence" value="ECO:0007669"/>
    <property type="project" value="UniProtKB-UniRule"/>
</dbReference>
<dbReference type="HAMAP" id="MF_02071">
    <property type="entry name" value="RlpA"/>
    <property type="match status" value="1"/>
</dbReference>
<dbReference type="Gene3D" id="2.40.40.10">
    <property type="entry name" value="RlpA-like domain"/>
    <property type="match status" value="1"/>
</dbReference>
<keyword evidence="1 3" id="KW-0456">Lyase</keyword>
<keyword evidence="7" id="KW-0449">Lipoprotein</keyword>
<evidence type="ECO:0000256" key="2">
    <source>
        <dbReference type="ARBA" id="ARBA00023316"/>
    </source>
</evidence>
<feature type="chain" id="PRO_5017092014" description="Endolytic peptidoglycan transglycosylase RlpA" evidence="3">
    <location>
        <begin position="22"/>
        <end position="224"/>
    </location>
</feature>
<dbReference type="Pfam" id="PF03330">
    <property type="entry name" value="DPBB_1"/>
    <property type="match status" value="1"/>
</dbReference>
<dbReference type="AlphaFoldDB" id="A0A370FMV2"/>
<dbReference type="InterPro" id="IPR034718">
    <property type="entry name" value="RlpA"/>
</dbReference>
<dbReference type="Proteomes" id="UP000255265">
    <property type="component" value="Unassembled WGS sequence"/>
</dbReference>
<evidence type="ECO:0000256" key="1">
    <source>
        <dbReference type="ARBA" id="ARBA00023239"/>
    </source>
</evidence>
<evidence type="ECO:0000256" key="5">
    <source>
        <dbReference type="SAM" id="MobiDB-lite"/>
    </source>
</evidence>
<reference evidence="7 8" key="1">
    <citation type="submission" date="2018-07" db="EMBL/GenBank/DDBJ databases">
        <title>Genomic Encyclopedia of Type Strains, Phase IV (KMG-IV): sequencing the most valuable type-strain genomes for metagenomic binning, comparative biology and taxonomic classification.</title>
        <authorList>
            <person name="Goeker M."/>
        </authorList>
    </citation>
    <scope>NUCLEOTIDE SEQUENCE [LARGE SCALE GENOMIC DNA]</scope>
    <source>
        <strain evidence="7 8">DSM 21352</strain>
    </source>
</reference>
<dbReference type="InterPro" id="IPR036908">
    <property type="entry name" value="RlpA-like_sf"/>
</dbReference>
<dbReference type="GO" id="GO:0071555">
    <property type="term" value="P:cell wall organization"/>
    <property type="evidence" value="ECO:0007669"/>
    <property type="project" value="UniProtKB-KW"/>
</dbReference>
<keyword evidence="8" id="KW-1185">Reference proteome</keyword>
<dbReference type="OrthoDB" id="9779128at2"/>
<dbReference type="CDD" id="cd22268">
    <property type="entry name" value="DPBB_RlpA-like"/>
    <property type="match status" value="1"/>
</dbReference>
<feature type="signal peptide" evidence="3">
    <location>
        <begin position="1"/>
        <end position="21"/>
    </location>
</feature>
<accession>A0A370FMV2</accession>
<dbReference type="NCBIfam" id="TIGR00413">
    <property type="entry name" value="rlpA"/>
    <property type="match status" value="1"/>
</dbReference>
<feature type="region of interest" description="Disordered" evidence="5">
    <location>
        <begin position="29"/>
        <end position="65"/>
    </location>
</feature>
<protein>
    <recommendedName>
        <fullName evidence="3">Endolytic peptidoglycan transglycosylase RlpA</fullName>
        <ecNumber evidence="3">4.2.2.-</ecNumber>
    </recommendedName>
</protein>
<comment type="similarity">
    <text evidence="3 4">Belongs to the RlpA family.</text>
</comment>
<evidence type="ECO:0000256" key="3">
    <source>
        <dbReference type="HAMAP-Rule" id="MF_02071"/>
    </source>
</evidence>
<dbReference type="GO" id="GO:0008932">
    <property type="term" value="F:lytic endotransglycosylase activity"/>
    <property type="evidence" value="ECO:0007669"/>
    <property type="project" value="UniProtKB-UniRule"/>
</dbReference>
<feature type="compositionally biased region" description="Low complexity" evidence="5">
    <location>
        <begin position="29"/>
        <end position="43"/>
    </location>
</feature>
<feature type="domain" description="RlpA-like protein double-psi beta-barrel" evidence="6">
    <location>
        <begin position="92"/>
        <end position="177"/>
    </location>
</feature>
<dbReference type="SUPFAM" id="SSF50685">
    <property type="entry name" value="Barwin-like endoglucanases"/>
    <property type="match status" value="1"/>
</dbReference>
<keyword evidence="2 3" id="KW-0961">Cell wall biogenesis/degradation</keyword>
<gene>
    <name evidence="3" type="primary">rlpA</name>
    <name evidence="7" type="ORF">DFR41_102178</name>
</gene>
<dbReference type="InterPro" id="IPR009009">
    <property type="entry name" value="RlpA-like_DPBB"/>
</dbReference>
<dbReference type="PANTHER" id="PTHR34183:SF1">
    <property type="entry name" value="ENDOLYTIC PEPTIDOGLYCAN TRANSGLYCOSYLASE RLPA"/>
    <property type="match status" value="1"/>
</dbReference>
<dbReference type="InterPro" id="IPR012997">
    <property type="entry name" value="RplA"/>
</dbReference>
<dbReference type="PANTHER" id="PTHR34183">
    <property type="entry name" value="ENDOLYTIC PEPTIDOGLYCAN TRANSGLYCOSYLASE RLPA"/>
    <property type="match status" value="1"/>
</dbReference>
<dbReference type="RefSeq" id="WP_114802319.1">
    <property type="nucleotide sequence ID" value="NZ_QQAV01000002.1"/>
</dbReference>
<dbReference type="EMBL" id="QQAV01000002">
    <property type="protein sequence ID" value="RDI27144.1"/>
    <property type="molecule type" value="Genomic_DNA"/>
</dbReference>
<dbReference type="EC" id="4.2.2.-" evidence="3"/>
<keyword evidence="3" id="KW-0732">Signal</keyword>
<evidence type="ECO:0000256" key="4">
    <source>
        <dbReference type="RuleBase" id="RU003495"/>
    </source>
</evidence>
<feature type="compositionally biased region" description="Low complexity" evidence="5">
    <location>
        <begin position="54"/>
        <end position="65"/>
    </location>
</feature>
<evidence type="ECO:0000313" key="7">
    <source>
        <dbReference type="EMBL" id="RDI27144.1"/>
    </source>
</evidence>
<evidence type="ECO:0000313" key="8">
    <source>
        <dbReference type="Proteomes" id="UP000255265"/>
    </source>
</evidence>
<comment type="function">
    <text evidence="3">Lytic transglycosylase with a strong preference for naked glycan strands that lack stem peptides.</text>
</comment>
<name>A0A370FMV2_9BURK</name>
<evidence type="ECO:0000259" key="6">
    <source>
        <dbReference type="Pfam" id="PF03330"/>
    </source>
</evidence>
<organism evidence="7 8">
    <name type="scientific">Pseudacidovorax intermedius</name>
    <dbReference type="NCBI Taxonomy" id="433924"/>
    <lineage>
        <taxon>Bacteria</taxon>
        <taxon>Pseudomonadati</taxon>
        <taxon>Pseudomonadota</taxon>
        <taxon>Betaproteobacteria</taxon>
        <taxon>Burkholderiales</taxon>
        <taxon>Comamonadaceae</taxon>
        <taxon>Pseudacidovorax</taxon>
    </lineage>
</organism>